<sequence length="252" mass="27154">MQPSFSRKTAYQRFKRHLMVGLAMLTLAMGFLAAAPAGAAGAQPHVTDIWHGNLKVGQELFVGLLDRSASTGYHWVADPVPDGLTLSKEMYYPETRAPGAPAVRGYTIKVTSCPQVSCFYEMHFREIPPGSATPVSVVDAHLTVAPKGHPEIISSHLEVGQTLFVGLLDRSASTGYHWVPDPVPAGLKLSEEVFYPKSVLPGTPAVRGYTLKVTSCPTKICSYALNFNLVPPGQAAAFQVVEVKIVVEPPTK</sequence>
<dbReference type="SUPFAM" id="SSF141066">
    <property type="entry name" value="ICP-like"/>
    <property type="match status" value="1"/>
</dbReference>
<dbReference type="Gene3D" id="2.60.40.2020">
    <property type="match status" value="2"/>
</dbReference>
<proteinExistence type="predicted"/>
<keyword evidence="5" id="KW-1185">Reference proteome</keyword>
<feature type="chain" id="PRO_5003688748" description="Proteinase inhibitor I42 chagasin domain-containing protein" evidence="3">
    <location>
        <begin position="40"/>
        <end position="252"/>
    </location>
</feature>
<keyword evidence="1" id="KW-0646">Protease inhibitor</keyword>
<accession>I4EDH8</accession>
<name>I4EDH8_9BACT</name>
<evidence type="ECO:0008006" key="6">
    <source>
        <dbReference type="Google" id="ProtNLM"/>
    </source>
</evidence>
<reference evidence="4 5" key="1">
    <citation type="journal article" date="2012" name="ISME J.">
        <title>Nitrification expanded: discovery, physiology and genomics of a nitrite-oxidizing bacterium from the phylum Chloroflexi.</title>
        <authorList>
            <person name="Sorokin D.Y."/>
            <person name="Lucker S."/>
            <person name="Vejmelkova D."/>
            <person name="Kostrikina N.A."/>
            <person name="Kleerebezem R."/>
            <person name="Rijpstra W.I."/>
            <person name="Damste J.S."/>
            <person name="Le Paslier D."/>
            <person name="Muyzer G."/>
            <person name="Wagner M."/>
            <person name="van Loosdrecht M.C."/>
            <person name="Daims H."/>
        </authorList>
    </citation>
    <scope>NUCLEOTIDE SEQUENCE [LARGE SCALE GENOMIC DNA]</scope>
    <source>
        <strain evidence="5">none</strain>
    </source>
</reference>
<evidence type="ECO:0000256" key="2">
    <source>
        <dbReference type="ARBA" id="ARBA00022704"/>
    </source>
</evidence>
<evidence type="ECO:0000256" key="3">
    <source>
        <dbReference type="SAM" id="SignalP"/>
    </source>
</evidence>
<evidence type="ECO:0000313" key="4">
    <source>
        <dbReference type="EMBL" id="CCF82740.1"/>
    </source>
</evidence>
<organism evidence="4 5">
    <name type="scientific">Nitrolancea hollandica Lb</name>
    <dbReference type="NCBI Taxonomy" id="1129897"/>
    <lineage>
        <taxon>Bacteria</taxon>
        <taxon>Pseudomonadati</taxon>
        <taxon>Thermomicrobiota</taxon>
        <taxon>Thermomicrobia</taxon>
        <taxon>Sphaerobacterales</taxon>
        <taxon>Sphaerobacterineae</taxon>
        <taxon>Sphaerobacteraceae</taxon>
        <taxon>Nitrolancea</taxon>
    </lineage>
</organism>
<feature type="signal peptide" evidence="3">
    <location>
        <begin position="1"/>
        <end position="39"/>
    </location>
</feature>
<dbReference type="RefSeq" id="WP_008475093.1">
    <property type="nucleotide sequence ID" value="NZ_CAGS01000058.1"/>
</dbReference>
<comment type="caution">
    <text evidence="4">The sequence shown here is derived from an EMBL/GenBank/DDBJ whole genome shotgun (WGS) entry which is preliminary data.</text>
</comment>
<dbReference type="InterPro" id="IPR036331">
    <property type="entry name" value="Chagasin-like_sf"/>
</dbReference>
<dbReference type="GO" id="GO:0004869">
    <property type="term" value="F:cysteine-type endopeptidase inhibitor activity"/>
    <property type="evidence" value="ECO:0007669"/>
    <property type="project" value="UniProtKB-KW"/>
</dbReference>
<protein>
    <recommendedName>
        <fullName evidence="6">Proteinase inhibitor I42 chagasin domain-containing protein</fullName>
    </recommendedName>
</protein>
<evidence type="ECO:0000313" key="5">
    <source>
        <dbReference type="Proteomes" id="UP000004221"/>
    </source>
</evidence>
<keyword evidence="2" id="KW-0789">Thiol protease inhibitor</keyword>
<evidence type="ECO:0000256" key="1">
    <source>
        <dbReference type="ARBA" id="ARBA00022690"/>
    </source>
</evidence>
<dbReference type="AlphaFoldDB" id="I4EDH8"/>
<gene>
    <name evidence="4" type="ORF">NITHO_1500009</name>
</gene>
<dbReference type="Proteomes" id="UP000004221">
    <property type="component" value="Unassembled WGS sequence"/>
</dbReference>
<keyword evidence="3" id="KW-0732">Signal</keyword>
<dbReference type="EMBL" id="CAGS01000058">
    <property type="protein sequence ID" value="CCF82740.1"/>
    <property type="molecule type" value="Genomic_DNA"/>
</dbReference>